<accession>A0AAW1L5X7</accession>
<comment type="caution">
    <text evidence="1">The sequence shown here is derived from an EMBL/GenBank/DDBJ whole genome shotgun (WGS) entry which is preliminary data.</text>
</comment>
<sequence>MNTERTSRKNHFLCGQNVYNLLASKLHPYEYEYRTHFEEKPFPLRSLPTYDSKTHKKKSIVQPTNRIKNKAYTYLVRRHGYCCALNIKIASAGIPYDSNKRLPAGSSATRSIATNE</sequence>
<dbReference type="EMBL" id="JASPKY010000165">
    <property type="protein sequence ID" value="KAK9728962.1"/>
    <property type="molecule type" value="Genomic_DNA"/>
</dbReference>
<name>A0AAW1L5X7_POPJA</name>
<keyword evidence="2" id="KW-1185">Reference proteome</keyword>
<reference evidence="1 2" key="1">
    <citation type="journal article" date="2024" name="BMC Genomics">
        <title>De novo assembly and annotation of Popillia japonica's genome with initial clues to its potential as an invasive pest.</title>
        <authorList>
            <person name="Cucini C."/>
            <person name="Boschi S."/>
            <person name="Funari R."/>
            <person name="Cardaioli E."/>
            <person name="Iannotti N."/>
            <person name="Marturano G."/>
            <person name="Paoli F."/>
            <person name="Bruttini M."/>
            <person name="Carapelli A."/>
            <person name="Frati F."/>
            <person name="Nardi F."/>
        </authorList>
    </citation>
    <scope>NUCLEOTIDE SEQUENCE [LARGE SCALE GENOMIC DNA]</scope>
    <source>
        <strain evidence="1">DMR45628</strain>
    </source>
</reference>
<evidence type="ECO:0000313" key="1">
    <source>
        <dbReference type="EMBL" id="KAK9728962.1"/>
    </source>
</evidence>
<protein>
    <submittedName>
        <fullName evidence="1">Uncharacterized protein</fullName>
    </submittedName>
</protein>
<proteinExistence type="predicted"/>
<dbReference type="Proteomes" id="UP001458880">
    <property type="component" value="Unassembled WGS sequence"/>
</dbReference>
<dbReference type="AlphaFoldDB" id="A0AAW1L5X7"/>
<evidence type="ECO:0000313" key="2">
    <source>
        <dbReference type="Proteomes" id="UP001458880"/>
    </source>
</evidence>
<gene>
    <name evidence="1" type="ORF">QE152_g16939</name>
</gene>
<organism evidence="1 2">
    <name type="scientific">Popillia japonica</name>
    <name type="common">Japanese beetle</name>
    <dbReference type="NCBI Taxonomy" id="7064"/>
    <lineage>
        <taxon>Eukaryota</taxon>
        <taxon>Metazoa</taxon>
        <taxon>Ecdysozoa</taxon>
        <taxon>Arthropoda</taxon>
        <taxon>Hexapoda</taxon>
        <taxon>Insecta</taxon>
        <taxon>Pterygota</taxon>
        <taxon>Neoptera</taxon>
        <taxon>Endopterygota</taxon>
        <taxon>Coleoptera</taxon>
        <taxon>Polyphaga</taxon>
        <taxon>Scarabaeiformia</taxon>
        <taxon>Scarabaeidae</taxon>
        <taxon>Rutelinae</taxon>
        <taxon>Popillia</taxon>
    </lineage>
</organism>